<dbReference type="STRING" id="27835.A0A0N4YAW8"/>
<dbReference type="InterPro" id="IPR001283">
    <property type="entry name" value="CRISP-related"/>
</dbReference>
<dbReference type="AlphaFoldDB" id="A0A0N4YAW8"/>
<dbReference type="WBParaSite" id="NBR_0001356501-mRNA-1">
    <property type="protein sequence ID" value="NBR_0001356501-mRNA-1"/>
    <property type="gene ID" value="NBR_0001356501"/>
</dbReference>
<dbReference type="CDD" id="cd05380">
    <property type="entry name" value="CAP_euk"/>
    <property type="match status" value="1"/>
</dbReference>
<proteinExistence type="predicted"/>
<dbReference type="InterPro" id="IPR035940">
    <property type="entry name" value="CAP_sf"/>
</dbReference>
<dbReference type="Proteomes" id="UP000271162">
    <property type="component" value="Unassembled WGS sequence"/>
</dbReference>
<gene>
    <name evidence="3" type="ORF">NBR_LOCUS13566</name>
</gene>
<keyword evidence="4" id="KW-1185">Reference proteome</keyword>
<dbReference type="PANTHER" id="PTHR10334">
    <property type="entry name" value="CYSTEINE-RICH SECRETORY PROTEIN-RELATED"/>
    <property type="match status" value="1"/>
</dbReference>
<keyword evidence="1" id="KW-0732">Signal</keyword>
<protein>
    <submittedName>
        <fullName evidence="5">SCP domain-containing protein</fullName>
    </submittedName>
</protein>
<reference evidence="5" key="1">
    <citation type="submission" date="2016-04" db="UniProtKB">
        <authorList>
            <consortium name="WormBaseParasite"/>
        </authorList>
    </citation>
    <scope>IDENTIFICATION</scope>
</reference>
<evidence type="ECO:0000313" key="4">
    <source>
        <dbReference type="Proteomes" id="UP000271162"/>
    </source>
</evidence>
<dbReference type="EMBL" id="UYSL01021081">
    <property type="protein sequence ID" value="VDL77155.1"/>
    <property type="molecule type" value="Genomic_DNA"/>
</dbReference>
<evidence type="ECO:0000256" key="1">
    <source>
        <dbReference type="SAM" id="SignalP"/>
    </source>
</evidence>
<feature type="domain" description="SCP" evidence="2">
    <location>
        <begin position="29"/>
        <end position="260"/>
    </location>
</feature>
<organism evidence="5">
    <name type="scientific">Nippostrongylus brasiliensis</name>
    <name type="common">Rat hookworm</name>
    <dbReference type="NCBI Taxonomy" id="27835"/>
    <lineage>
        <taxon>Eukaryota</taxon>
        <taxon>Metazoa</taxon>
        <taxon>Ecdysozoa</taxon>
        <taxon>Nematoda</taxon>
        <taxon>Chromadorea</taxon>
        <taxon>Rhabditida</taxon>
        <taxon>Rhabditina</taxon>
        <taxon>Rhabditomorpha</taxon>
        <taxon>Strongyloidea</taxon>
        <taxon>Heligmosomidae</taxon>
        <taxon>Nippostrongylus</taxon>
    </lineage>
</organism>
<feature type="signal peptide" evidence="1">
    <location>
        <begin position="1"/>
        <end position="15"/>
    </location>
</feature>
<reference evidence="3 4" key="2">
    <citation type="submission" date="2018-11" db="EMBL/GenBank/DDBJ databases">
        <authorList>
            <consortium name="Pathogen Informatics"/>
        </authorList>
    </citation>
    <scope>NUCLEOTIDE SEQUENCE [LARGE SCALE GENOMIC DNA]</scope>
</reference>
<name>A0A0N4YAW8_NIPBR</name>
<sequence length="285" mass="31583">MILLFILLLVDTVDAAAPNCNVGGTLTSGQRDVLLNQHNTVRRKTARGRADNYDLTKLPGASNMYELTYDCNLEKVAVDRNALCTEELESPIKYVANGFTALSVGDQLRDAVPQWYYPVMYWGQRDAANNFGDPRLQTFANKYDCTLESAAITAAKTCSLQRSANVPANQEENFYVSAVDLHETVILDIAAQDWYQTIVSHGINKVVHYRDALDKKPTAPKPYIRMVWSNTTSVGCAFQYCSGNAKFVVCRYSPRSLIVGDFIYEKGTPCGKCPNSCSQAEGLCL</sequence>
<feature type="chain" id="PRO_5043125470" evidence="1">
    <location>
        <begin position="16"/>
        <end position="285"/>
    </location>
</feature>
<evidence type="ECO:0000313" key="5">
    <source>
        <dbReference type="WBParaSite" id="NBR_0001356501-mRNA-1"/>
    </source>
</evidence>
<accession>A0A0N4YAW8</accession>
<dbReference type="InterPro" id="IPR014044">
    <property type="entry name" value="CAP_dom"/>
</dbReference>
<evidence type="ECO:0000313" key="3">
    <source>
        <dbReference type="EMBL" id="VDL77155.1"/>
    </source>
</evidence>
<evidence type="ECO:0000259" key="2">
    <source>
        <dbReference type="SMART" id="SM00198"/>
    </source>
</evidence>
<dbReference type="SMART" id="SM00198">
    <property type="entry name" value="SCP"/>
    <property type="match status" value="1"/>
</dbReference>
<dbReference type="Pfam" id="PF00188">
    <property type="entry name" value="CAP"/>
    <property type="match status" value="1"/>
</dbReference>
<dbReference type="Gene3D" id="3.40.33.10">
    <property type="entry name" value="CAP"/>
    <property type="match status" value="2"/>
</dbReference>
<dbReference type="SUPFAM" id="SSF55797">
    <property type="entry name" value="PR-1-like"/>
    <property type="match status" value="2"/>
</dbReference>